<dbReference type="OrthoDB" id="9777090at2"/>
<proteinExistence type="predicted"/>
<dbReference type="SUPFAM" id="SSF53474">
    <property type="entry name" value="alpha/beta-Hydrolases"/>
    <property type="match status" value="1"/>
</dbReference>
<reference evidence="2" key="1">
    <citation type="submission" date="2015-06" db="EMBL/GenBank/DDBJ databases">
        <authorList>
            <person name="Bertelli C."/>
        </authorList>
    </citation>
    <scope>NUCLEOTIDE SEQUENCE [LARGE SCALE GENOMIC DNA]</scope>
    <source>
        <strain evidence="2">CRIB-30</strain>
    </source>
</reference>
<dbReference type="RefSeq" id="WP_098038087.1">
    <property type="nucleotide sequence ID" value="NZ_CWGJ01000011.1"/>
</dbReference>
<dbReference type="Gene3D" id="3.40.50.1820">
    <property type="entry name" value="alpha/beta hydrolase"/>
    <property type="match status" value="1"/>
</dbReference>
<accession>A0A0H5DP33</accession>
<protein>
    <submittedName>
        <fullName evidence="1">Putative membrane protein</fullName>
    </submittedName>
</protein>
<evidence type="ECO:0000313" key="1">
    <source>
        <dbReference type="EMBL" id="CRX38241.1"/>
    </source>
</evidence>
<organism evidence="1 2">
    <name type="scientific">Estrella lausannensis</name>
    <dbReference type="NCBI Taxonomy" id="483423"/>
    <lineage>
        <taxon>Bacteria</taxon>
        <taxon>Pseudomonadati</taxon>
        <taxon>Chlamydiota</taxon>
        <taxon>Chlamydiia</taxon>
        <taxon>Parachlamydiales</taxon>
        <taxon>Candidatus Criblamydiaceae</taxon>
        <taxon>Estrella</taxon>
    </lineage>
</organism>
<dbReference type="PANTHER" id="PTHR12277">
    <property type="entry name" value="ALPHA/BETA HYDROLASE DOMAIN-CONTAINING PROTEIN"/>
    <property type="match status" value="1"/>
</dbReference>
<evidence type="ECO:0000313" key="2">
    <source>
        <dbReference type="Proteomes" id="UP000220251"/>
    </source>
</evidence>
<sequence>MEIGKVFANVGLYTAGVILSCGPSQVYGVIKGAIDLVKLVGLKISLSQLKQHEKALNKHAITQIKNEIEGKKTSLKADAVAMIPLIGAIFSWRVLAPPEKAWSLNALKGVEHAAAHMLNDFHSQIRAILYPLGNDAIANTERYEQARALTKQEIVSGQLPHAKLVEIPVAIRSSHLEALELTHPKTEGTDPPTVVLFHGNAMIGPEMLSIGHYYFSKGFNVLMPTMGGYPGSPGCKTSEATSYQDVEAIKSYLINKGVKDVGYHGLSIGGTLAFQAATAPTSNTEKLRTKFVVADQTLASARDVMATVVRNLGFGAVDRIAKGVALNAAPPSHKVAVGNGEYVYTDGCDNLKKAKILGEKKIPLFAIEADQDALMKNNANSAKDAAGKLISNCYGKEESGHLIRINGPHSSYFYQWDKDYSAFEKTMDEALSIRGIPPLH</sequence>
<dbReference type="InterPro" id="IPR029058">
    <property type="entry name" value="AB_hydrolase_fold"/>
</dbReference>
<name>A0A0H5DP33_9BACT</name>
<gene>
    <name evidence="1" type="ORF">ELAC_0892</name>
</gene>
<dbReference type="PROSITE" id="PS51257">
    <property type="entry name" value="PROKAR_LIPOPROTEIN"/>
    <property type="match status" value="1"/>
</dbReference>
<dbReference type="EMBL" id="CWGJ01000011">
    <property type="protein sequence ID" value="CRX38241.1"/>
    <property type="molecule type" value="Genomic_DNA"/>
</dbReference>
<dbReference type="Proteomes" id="UP000220251">
    <property type="component" value="Unassembled WGS sequence"/>
</dbReference>
<dbReference type="AlphaFoldDB" id="A0A0H5DP33"/>
<keyword evidence="2" id="KW-1185">Reference proteome</keyword>